<feature type="region of interest" description="Disordered" evidence="1">
    <location>
        <begin position="51"/>
        <end position="80"/>
    </location>
</feature>
<gene>
    <name evidence="3" type="ORF">GA_TR16353_c0_g1_i1_g.52397</name>
</gene>
<evidence type="ECO:0000313" key="3">
    <source>
        <dbReference type="EMBL" id="JAU11081.1"/>
    </source>
</evidence>
<feature type="compositionally biased region" description="Pro residues" evidence="1">
    <location>
        <begin position="71"/>
        <end position="80"/>
    </location>
</feature>
<sequence>MKKTTKAFLLLSLLHILLCLSFQVHVTQARLRHLGKAAMTLICTRPPPPCGDSPKASGATGSNDKPCKTIPRPPPPPRCS</sequence>
<proteinExistence type="predicted"/>
<organism evidence="3">
    <name type="scientific">Noccaea caerulescens</name>
    <name type="common">Alpine penny-cress</name>
    <name type="synonym">Thlaspi caerulescens</name>
    <dbReference type="NCBI Taxonomy" id="107243"/>
    <lineage>
        <taxon>Eukaryota</taxon>
        <taxon>Viridiplantae</taxon>
        <taxon>Streptophyta</taxon>
        <taxon>Embryophyta</taxon>
        <taxon>Tracheophyta</taxon>
        <taxon>Spermatophyta</taxon>
        <taxon>Magnoliopsida</taxon>
        <taxon>eudicotyledons</taxon>
        <taxon>Gunneridae</taxon>
        <taxon>Pentapetalae</taxon>
        <taxon>rosids</taxon>
        <taxon>malvids</taxon>
        <taxon>Brassicales</taxon>
        <taxon>Brassicaceae</taxon>
        <taxon>Coluteocarpeae</taxon>
        <taxon>Noccaea</taxon>
    </lineage>
</organism>
<evidence type="ECO:0000256" key="1">
    <source>
        <dbReference type="SAM" id="MobiDB-lite"/>
    </source>
</evidence>
<feature type="chain" id="PRO_5009619806" evidence="2">
    <location>
        <begin position="30"/>
        <end position="80"/>
    </location>
</feature>
<dbReference type="EMBL" id="GEVI01021239">
    <property type="protein sequence ID" value="JAU11081.1"/>
    <property type="molecule type" value="Transcribed_RNA"/>
</dbReference>
<dbReference type="AlphaFoldDB" id="A0A1J3CT44"/>
<keyword evidence="2" id="KW-0732">Signal</keyword>
<name>A0A1J3CT44_NOCCA</name>
<reference evidence="3" key="1">
    <citation type="submission" date="2016-07" db="EMBL/GenBank/DDBJ databases">
        <title>De novo transcriptome assembly of four accessions of the metal hyperaccumulator plant Noccaea caerulescens.</title>
        <authorList>
            <person name="Blande D."/>
            <person name="Halimaa P."/>
            <person name="Tervahauta A.I."/>
            <person name="Aarts M.G."/>
            <person name="Karenlampi S.O."/>
        </authorList>
    </citation>
    <scope>NUCLEOTIDE SEQUENCE</scope>
</reference>
<evidence type="ECO:0000256" key="2">
    <source>
        <dbReference type="SAM" id="SignalP"/>
    </source>
</evidence>
<feature type="signal peptide" evidence="2">
    <location>
        <begin position="1"/>
        <end position="29"/>
    </location>
</feature>
<accession>A0A1J3CT44</accession>
<protein>
    <submittedName>
        <fullName evidence="3">Uncharacterized protein</fullName>
    </submittedName>
</protein>